<dbReference type="Proteomes" id="UP000789525">
    <property type="component" value="Unassembled WGS sequence"/>
</dbReference>
<sequence>TIQKVTLTNVSADPGKLDSIRSKMEDRVVKLSLAISRDLSNPDVKKSQVQKC</sequence>
<gene>
    <name evidence="1" type="ORF">ACOLOM_LOCUS12073</name>
</gene>
<accession>A0ACA9Q657</accession>
<reference evidence="1" key="1">
    <citation type="submission" date="2021-06" db="EMBL/GenBank/DDBJ databases">
        <authorList>
            <person name="Kallberg Y."/>
            <person name="Tangrot J."/>
            <person name="Rosling A."/>
        </authorList>
    </citation>
    <scope>NUCLEOTIDE SEQUENCE</scope>
    <source>
        <strain evidence="1">CL356</strain>
    </source>
</reference>
<comment type="caution">
    <text evidence="1">The sequence shown here is derived from an EMBL/GenBank/DDBJ whole genome shotgun (WGS) entry which is preliminary data.</text>
</comment>
<dbReference type="EMBL" id="CAJVPT010046949">
    <property type="protein sequence ID" value="CAG8739117.1"/>
    <property type="molecule type" value="Genomic_DNA"/>
</dbReference>
<keyword evidence="2" id="KW-1185">Reference proteome</keyword>
<protein>
    <submittedName>
        <fullName evidence="1">11580_t:CDS:1</fullName>
    </submittedName>
</protein>
<evidence type="ECO:0000313" key="1">
    <source>
        <dbReference type="EMBL" id="CAG8739117.1"/>
    </source>
</evidence>
<evidence type="ECO:0000313" key="2">
    <source>
        <dbReference type="Proteomes" id="UP000789525"/>
    </source>
</evidence>
<name>A0ACA9Q657_9GLOM</name>
<feature type="non-terminal residue" evidence="1">
    <location>
        <position position="52"/>
    </location>
</feature>
<proteinExistence type="predicted"/>
<organism evidence="1 2">
    <name type="scientific">Acaulospora colombiana</name>
    <dbReference type="NCBI Taxonomy" id="27376"/>
    <lineage>
        <taxon>Eukaryota</taxon>
        <taxon>Fungi</taxon>
        <taxon>Fungi incertae sedis</taxon>
        <taxon>Mucoromycota</taxon>
        <taxon>Glomeromycotina</taxon>
        <taxon>Glomeromycetes</taxon>
        <taxon>Diversisporales</taxon>
        <taxon>Acaulosporaceae</taxon>
        <taxon>Acaulospora</taxon>
    </lineage>
</organism>
<feature type="non-terminal residue" evidence="1">
    <location>
        <position position="1"/>
    </location>
</feature>